<organism evidence="2 3">
    <name type="scientific">Planococcus massiliensis</name>
    <dbReference type="NCBI Taxonomy" id="1499687"/>
    <lineage>
        <taxon>Bacteria</taxon>
        <taxon>Bacillati</taxon>
        <taxon>Bacillota</taxon>
        <taxon>Bacilli</taxon>
        <taxon>Bacillales</taxon>
        <taxon>Caryophanaceae</taxon>
        <taxon>Planococcus</taxon>
    </lineage>
</organism>
<dbReference type="InterPro" id="IPR000073">
    <property type="entry name" value="AB_hydrolase_1"/>
</dbReference>
<dbReference type="InterPro" id="IPR050266">
    <property type="entry name" value="AB_hydrolase_sf"/>
</dbReference>
<dbReference type="AlphaFoldDB" id="A0A098EN50"/>
<evidence type="ECO:0000259" key="1">
    <source>
        <dbReference type="Pfam" id="PF00561"/>
    </source>
</evidence>
<sequence>MYWTDRWAEANGVKLHYMETAIFDDMMTPLVYVPGALNQAEQATELLGYFEDRRRISMSLRGRGKSEAPHSGYAFKDHVADIEAVVGRSGVKEYCLLAYSMGVPYAIDFAAENPHLKGMILCDYPAKYPSIPEQWVNRVRASGFVPQENSHVPNAIQQESVSLSLEEQLAKIDIPVLVIRGEKEGSLLKESDVEFFQKHLKDVRIMTVKDAGHELWEPDKENFIRLIAGFLKWLDKKEKFLG</sequence>
<dbReference type="SUPFAM" id="SSF53474">
    <property type="entry name" value="alpha/beta-Hydrolases"/>
    <property type="match status" value="1"/>
</dbReference>
<feature type="domain" description="AB hydrolase-1" evidence="1">
    <location>
        <begin position="29"/>
        <end position="135"/>
    </location>
</feature>
<dbReference type="EMBL" id="CCXS01000001">
    <property type="protein sequence ID" value="CEG23240.1"/>
    <property type="molecule type" value="Genomic_DNA"/>
</dbReference>
<name>A0A098EN50_9BACL</name>
<dbReference type="PANTHER" id="PTHR43798:SF33">
    <property type="entry name" value="HYDROLASE, PUTATIVE (AFU_ORTHOLOGUE AFUA_2G14860)-RELATED"/>
    <property type="match status" value="1"/>
</dbReference>
<proteinExistence type="predicted"/>
<accession>A0A098EN50</accession>
<protein>
    <submittedName>
        <fullName evidence="2">N-formylmaleamate deformylase</fullName>
    </submittedName>
</protein>
<dbReference type="GO" id="GO:0016020">
    <property type="term" value="C:membrane"/>
    <property type="evidence" value="ECO:0007669"/>
    <property type="project" value="TreeGrafter"/>
</dbReference>
<dbReference type="Pfam" id="PF00561">
    <property type="entry name" value="Abhydrolase_1"/>
    <property type="match status" value="1"/>
</dbReference>
<dbReference type="Gene3D" id="3.40.50.1820">
    <property type="entry name" value="alpha/beta hydrolase"/>
    <property type="match status" value="1"/>
</dbReference>
<dbReference type="PANTHER" id="PTHR43798">
    <property type="entry name" value="MONOACYLGLYCEROL LIPASE"/>
    <property type="match status" value="1"/>
</dbReference>
<evidence type="ECO:0000313" key="2">
    <source>
        <dbReference type="EMBL" id="CEG23240.1"/>
    </source>
</evidence>
<keyword evidence="3" id="KW-1185">Reference proteome</keyword>
<evidence type="ECO:0000313" key="3">
    <source>
        <dbReference type="Proteomes" id="UP000043699"/>
    </source>
</evidence>
<gene>
    <name evidence="2" type="primary">nicD</name>
    <name evidence="2" type="ORF">BN1080_02189</name>
</gene>
<dbReference type="RefSeq" id="WP_052652019.1">
    <property type="nucleotide sequence ID" value="NZ_CCXS01000001.1"/>
</dbReference>
<reference evidence="2 3" key="1">
    <citation type="submission" date="2014-09" db="EMBL/GenBank/DDBJ databases">
        <authorList>
            <person name="Urmite Genomes Urmite Genomes"/>
        </authorList>
    </citation>
    <scope>NUCLEOTIDE SEQUENCE [LARGE SCALE GENOMIC DNA]</scope>
    <source>
        <strain evidence="2 3">ES2</strain>
    </source>
</reference>
<dbReference type="Proteomes" id="UP000043699">
    <property type="component" value="Unassembled WGS sequence"/>
</dbReference>
<dbReference type="STRING" id="1499687.BN1080_02189"/>
<dbReference type="InterPro" id="IPR029058">
    <property type="entry name" value="AB_hydrolase_fold"/>
</dbReference>